<evidence type="ECO:0000313" key="1">
    <source>
        <dbReference type="EMBL" id="GAI20321.1"/>
    </source>
</evidence>
<comment type="caution">
    <text evidence="1">The sequence shown here is derived from an EMBL/GenBank/DDBJ whole genome shotgun (WGS) entry which is preliminary data.</text>
</comment>
<sequence length="145" mass="15848">MSCIILWLASVLTVGCGEGLLTFNKYGISFEVSKELKLEEYTVSIADQVFHKGTASYEEGAVLSTEKNFILLWATAIPEFTQEEIRLSILTTPSVFESAGGTLQAKITGDISTQQIAGFEVTFAMMQFTLPGWEAPGITGVWYCS</sequence>
<gene>
    <name evidence="1" type="ORF">S06H3_37017</name>
</gene>
<dbReference type="AlphaFoldDB" id="X1MQK0"/>
<name>X1MQK0_9ZZZZ</name>
<reference evidence="1" key="1">
    <citation type="journal article" date="2014" name="Front. Microbiol.">
        <title>High frequency of phylogenetically diverse reductive dehalogenase-homologous genes in deep subseafloor sedimentary metagenomes.</title>
        <authorList>
            <person name="Kawai M."/>
            <person name="Futagami T."/>
            <person name="Toyoda A."/>
            <person name="Takaki Y."/>
            <person name="Nishi S."/>
            <person name="Hori S."/>
            <person name="Arai W."/>
            <person name="Tsubouchi T."/>
            <person name="Morono Y."/>
            <person name="Uchiyama I."/>
            <person name="Ito T."/>
            <person name="Fujiyama A."/>
            <person name="Inagaki F."/>
            <person name="Takami H."/>
        </authorList>
    </citation>
    <scope>NUCLEOTIDE SEQUENCE</scope>
    <source>
        <strain evidence="1">Expedition CK06-06</strain>
    </source>
</reference>
<proteinExistence type="predicted"/>
<feature type="non-terminal residue" evidence="1">
    <location>
        <position position="145"/>
    </location>
</feature>
<organism evidence="1">
    <name type="scientific">marine sediment metagenome</name>
    <dbReference type="NCBI Taxonomy" id="412755"/>
    <lineage>
        <taxon>unclassified sequences</taxon>
        <taxon>metagenomes</taxon>
        <taxon>ecological metagenomes</taxon>
    </lineage>
</organism>
<dbReference type="EMBL" id="BARV01022454">
    <property type="protein sequence ID" value="GAI20321.1"/>
    <property type="molecule type" value="Genomic_DNA"/>
</dbReference>
<accession>X1MQK0</accession>
<protein>
    <submittedName>
        <fullName evidence="1">Uncharacterized protein</fullName>
    </submittedName>
</protein>